<reference evidence="3" key="2">
    <citation type="submission" date="2025-09" db="UniProtKB">
        <authorList>
            <consortium name="Ensembl"/>
        </authorList>
    </citation>
    <scope>IDENTIFICATION</scope>
</reference>
<evidence type="ECO:0000313" key="4">
    <source>
        <dbReference type="Proteomes" id="UP000261360"/>
    </source>
</evidence>
<sequence length="79" mass="8759">PTTQCSFCIFLVKTLEDLLPKDRSEAAVIKLLEEICHILPSSYRAQCEAVIDKFSKSVLEAIMSYMSGPETCATESKTV</sequence>
<evidence type="ECO:0000259" key="2">
    <source>
        <dbReference type="PROSITE" id="PS50015"/>
    </source>
</evidence>
<dbReference type="InterPro" id="IPR051428">
    <property type="entry name" value="Sphingo_Act-Surfact_Prot"/>
</dbReference>
<dbReference type="Pfam" id="PF05184">
    <property type="entry name" value="SapB_1"/>
    <property type="match status" value="1"/>
</dbReference>
<dbReference type="PANTHER" id="PTHR11480:SF99">
    <property type="entry name" value="SURFACTANT PROTEIN BB"/>
    <property type="match status" value="1"/>
</dbReference>
<keyword evidence="1" id="KW-1015">Disulfide bond</keyword>
<dbReference type="PROSITE" id="PS50015">
    <property type="entry name" value="SAP_B"/>
    <property type="match status" value="1"/>
</dbReference>
<dbReference type="InterPro" id="IPR011001">
    <property type="entry name" value="Saposin-like"/>
</dbReference>
<dbReference type="PANTHER" id="PTHR11480">
    <property type="entry name" value="SAPOSIN-RELATED"/>
    <property type="match status" value="1"/>
</dbReference>
<dbReference type="SUPFAM" id="SSF47862">
    <property type="entry name" value="Saposin"/>
    <property type="match status" value="1"/>
</dbReference>
<evidence type="ECO:0000256" key="1">
    <source>
        <dbReference type="ARBA" id="ARBA00023157"/>
    </source>
</evidence>
<dbReference type="Ensembl" id="ENSSLDT00000022090.1">
    <property type="protein sequence ID" value="ENSSLDP00000021383.1"/>
    <property type="gene ID" value="ENSSLDG00000016706.1"/>
</dbReference>
<dbReference type="Proteomes" id="UP000261360">
    <property type="component" value="Unplaced"/>
</dbReference>
<dbReference type="STRING" id="1841481.ENSSLDP00000021383"/>
<dbReference type="Gene3D" id="1.10.225.10">
    <property type="entry name" value="Saposin-like"/>
    <property type="match status" value="1"/>
</dbReference>
<dbReference type="GeneTree" id="ENSGT00940000177137"/>
<evidence type="ECO:0000313" key="3">
    <source>
        <dbReference type="Ensembl" id="ENSSLDP00000021383.1"/>
    </source>
</evidence>
<accession>A0A3B4Y0F8</accession>
<dbReference type="InterPro" id="IPR007856">
    <property type="entry name" value="SapB_1"/>
</dbReference>
<organism evidence="3 4">
    <name type="scientific">Seriola lalandi dorsalis</name>
    <dbReference type="NCBI Taxonomy" id="1841481"/>
    <lineage>
        <taxon>Eukaryota</taxon>
        <taxon>Metazoa</taxon>
        <taxon>Chordata</taxon>
        <taxon>Craniata</taxon>
        <taxon>Vertebrata</taxon>
        <taxon>Euteleostomi</taxon>
        <taxon>Actinopterygii</taxon>
        <taxon>Neopterygii</taxon>
        <taxon>Teleostei</taxon>
        <taxon>Neoteleostei</taxon>
        <taxon>Acanthomorphata</taxon>
        <taxon>Carangaria</taxon>
        <taxon>Carangiformes</taxon>
        <taxon>Carangidae</taxon>
        <taxon>Seriola</taxon>
    </lineage>
</organism>
<dbReference type="AlphaFoldDB" id="A0A3B4Y0F8"/>
<keyword evidence="4" id="KW-1185">Reference proteome</keyword>
<name>A0A3B4Y0F8_SERLL</name>
<proteinExistence type="predicted"/>
<protein>
    <recommendedName>
        <fullName evidence="2">Saposin B-type domain-containing protein</fullName>
    </recommendedName>
</protein>
<feature type="domain" description="Saposin B-type" evidence="2">
    <location>
        <begin position="1"/>
        <end position="79"/>
    </location>
</feature>
<dbReference type="GO" id="GO:0006629">
    <property type="term" value="P:lipid metabolic process"/>
    <property type="evidence" value="ECO:0007669"/>
    <property type="project" value="InterPro"/>
</dbReference>
<reference evidence="3" key="1">
    <citation type="submission" date="2025-08" db="UniProtKB">
        <authorList>
            <consortium name="Ensembl"/>
        </authorList>
    </citation>
    <scope>IDENTIFICATION</scope>
</reference>
<dbReference type="SMART" id="SM00741">
    <property type="entry name" value="SapB"/>
    <property type="match status" value="1"/>
</dbReference>
<dbReference type="InterPro" id="IPR008139">
    <property type="entry name" value="SaposinB_dom"/>
</dbReference>